<protein>
    <submittedName>
        <fullName evidence="2">Uncharacterized protein</fullName>
    </submittedName>
</protein>
<feature type="transmembrane region" description="Helical" evidence="1">
    <location>
        <begin position="13"/>
        <end position="30"/>
    </location>
</feature>
<evidence type="ECO:0000256" key="1">
    <source>
        <dbReference type="SAM" id="Phobius"/>
    </source>
</evidence>
<reference evidence="2 3" key="1">
    <citation type="journal article" date="2018" name="Sci. Rep.">
        <title>Genomic signatures of local adaptation to the degree of environmental predictability in rotifers.</title>
        <authorList>
            <person name="Franch-Gras L."/>
            <person name="Hahn C."/>
            <person name="Garcia-Roger E.M."/>
            <person name="Carmona M.J."/>
            <person name="Serra M."/>
            <person name="Gomez A."/>
        </authorList>
    </citation>
    <scope>NUCLEOTIDE SEQUENCE [LARGE SCALE GENOMIC DNA]</scope>
    <source>
        <strain evidence="2">HYR1</strain>
    </source>
</reference>
<name>A0A3M7QVN4_BRAPC</name>
<gene>
    <name evidence="2" type="ORF">BpHYR1_001844</name>
</gene>
<accession>A0A3M7QVN4</accession>
<sequence length="79" mass="9728">MNSPFHRIVSVKYIDQLMICITIINHFRFFRKRLKKLAILGVLIHNVRMHIFKVNRKMLISLHHPYIFAFKFEKYKRID</sequence>
<comment type="caution">
    <text evidence="2">The sequence shown here is derived from an EMBL/GenBank/DDBJ whole genome shotgun (WGS) entry which is preliminary data.</text>
</comment>
<keyword evidence="1" id="KW-1133">Transmembrane helix</keyword>
<evidence type="ECO:0000313" key="2">
    <source>
        <dbReference type="EMBL" id="RNA15171.1"/>
    </source>
</evidence>
<organism evidence="2 3">
    <name type="scientific">Brachionus plicatilis</name>
    <name type="common">Marine rotifer</name>
    <name type="synonym">Brachionus muelleri</name>
    <dbReference type="NCBI Taxonomy" id="10195"/>
    <lineage>
        <taxon>Eukaryota</taxon>
        <taxon>Metazoa</taxon>
        <taxon>Spiralia</taxon>
        <taxon>Gnathifera</taxon>
        <taxon>Rotifera</taxon>
        <taxon>Eurotatoria</taxon>
        <taxon>Monogononta</taxon>
        <taxon>Pseudotrocha</taxon>
        <taxon>Ploima</taxon>
        <taxon>Brachionidae</taxon>
        <taxon>Brachionus</taxon>
    </lineage>
</organism>
<keyword evidence="1" id="KW-0472">Membrane</keyword>
<dbReference type="Proteomes" id="UP000276133">
    <property type="component" value="Unassembled WGS sequence"/>
</dbReference>
<keyword evidence="1" id="KW-0812">Transmembrane</keyword>
<evidence type="ECO:0000313" key="3">
    <source>
        <dbReference type="Proteomes" id="UP000276133"/>
    </source>
</evidence>
<dbReference type="EMBL" id="REGN01005023">
    <property type="protein sequence ID" value="RNA15171.1"/>
    <property type="molecule type" value="Genomic_DNA"/>
</dbReference>
<keyword evidence="3" id="KW-1185">Reference proteome</keyword>
<proteinExistence type="predicted"/>
<dbReference type="AlphaFoldDB" id="A0A3M7QVN4"/>